<dbReference type="SUPFAM" id="SSF50156">
    <property type="entry name" value="PDZ domain-like"/>
    <property type="match status" value="4"/>
</dbReference>
<dbReference type="Gene3D" id="2.30.42.10">
    <property type="match status" value="2"/>
</dbReference>
<protein>
    <recommendedName>
        <fullName evidence="2">PDZ domain-containing protein</fullName>
    </recommendedName>
</protein>
<dbReference type="OrthoDB" id="78824at2759"/>
<feature type="domain" description="PDZ" evidence="2">
    <location>
        <begin position="383"/>
        <end position="459"/>
    </location>
</feature>
<dbReference type="InterPro" id="IPR001478">
    <property type="entry name" value="PDZ"/>
</dbReference>
<evidence type="ECO:0000313" key="4">
    <source>
        <dbReference type="Proteomes" id="UP000053237"/>
    </source>
</evidence>
<feature type="compositionally biased region" description="Basic and acidic residues" evidence="1">
    <location>
        <begin position="470"/>
        <end position="483"/>
    </location>
</feature>
<keyword evidence="4" id="KW-1185">Reference proteome</keyword>
<feature type="region of interest" description="Disordered" evidence="1">
    <location>
        <begin position="469"/>
        <end position="495"/>
    </location>
</feature>
<organism evidence="3 4">
    <name type="scientific">Albugo candida</name>
    <dbReference type="NCBI Taxonomy" id="65357"/>
    <lineage>
        <taxon>Eukaryota</taxon>
        <taxon>Sar</taxon>
        <taxon>Stramenopiles</taxon>
        <taxon>Oomycota</taxon>
        <taxon>Peronosporomycetes</taxon>
        <taxon>Albuginales</taxon>
        <taxon>Albuginaceae</taxon>
        <taxon>Albugo</taxon>
    </lineage>
</organism>
<feature type="region of interest" description="Disordered" evidence="1">
    <location>
        <begin position="106"/>
        <end position="126"/>
    </location>
</feature>
<evidence type="ECO:0000259" key="2">
    <source>
        <dbReference type="PROSITE" id="PS50106"/>
    </source>
</evidence>
<comment type="caution">
    <text evidence="3">The sequence shown here is derived from an EMBL/GenBank/DDBJ whole genome shotgun (WGS) entry which is preliminary data.</text>
</comment>
<dbReference type="Proteomes" id="UP000053237">
    <property type="component" value="Unassembled WGS sequence"/>
</dbReference>
<evidence type="ECO:0000256" key="1">
    <source>
        <dbReference type="SAM" id="MobiDB-lite"/>
    </source>
</evidence>
<feature type="domain" description="PDZ" evidence="2">
    <location>
        <begin position="703"/>
        <end position="775"/>
    </location>
</feature>
<sequence>MEAHIMEETLSVTNDLIERVTITTKATSVKDRIDRLHNAMSTVQQCIPQREMNSKKSTIGFVSSVLKDPQKTAPRVPMEPDALPAKTTEKKIKVHRLTDAAARHESWMEVDGEDHDREESDEDEEEEPYTIQWECGSLGIVFKTNSSGKAIIRKVNRKGNANGLQFARVGDTLIAMNDASTDKMSYAAMMDTLRNPKLPITLHFLPISITHSDGSEKDSEMKNQQRSTSTTIPEDLPSTSTSEQPSSDLLSMASKDGSVNVDFPKLGEDEFDVVWDRGPLGCGLKQRRSLPVVKSVTGAAKSPSVMQIRSGDFLLLINGLQTGEIGFKETVKVLQTASKPVYLRFRRRKPSEQHTSARDFASQYHSNMADYQTPPIQYTVTWKEGPLGIQIKARADGFVYVSKFTGLEGKASSVSSEIAIGDVFLTIGKVEIKTIGIAAAFQLLRTVAKPVNLVFERPTTKALFTQQRHTFGDSDPKKPRSIDAGRGSWAGAGNGTRQEFDCPKLEECHFKTQAACDTADVTKQPIDEKAINSVSPPRFSDLVSGTIATKSLKELPPPPPYAEIFTKDGQWRRSGQINTFSLLPLPNDAQIKQSDDGDQGVDGGLSGVPCTMDTQGRLDPNELRHHDKYYYLRQQYLAAERERNMGPSNSAHRHPSVLTSYSDIDDSEIMTAAVMRQRTANTLMQSKAPPPVTSTPELWIRWSEGPLGVTFKRFEGRIVLSRLTGMGYSKGLDQLSPGDWLVSINDVDTRNMKLSDTMKLLKSLTKPLEMCFVLQ</sequence>
<reference evidence="3 4" key="1">
    <citation type="submission" date="2012-05" db="EMBL/GenBank/DDBJ databases">
        <title>Recombination and specialization in a pathogen metapopulation.</title>
        <authorList>
            <person name="Gardiner A."/>
            <person name="Kemen E."/>
            <person name="Schultz-Larsen T."/>
            <person name="MacLean D."/>
            <person name="Van Oosterhout C."/>
            <person name="Jones J.D.G."/>
        </authorList>
    </citation>
    <scope>NUCLEOTIDE SEQUENCE [LARGE SCALE GENOMIC DNA]</scope>
    <source>
        <strain evidence="3 4">Ac Nc2</strain>
    </source>
</reference>
<dbReference type="InParanoid" id="A0A024GIG9"/>
<feature type="compositionally biased region" description="Basic and acidic residues" evidence="1">
    <location>
        <begin position="213"/>
        <end position="223"/>
    </location>
</feature>
<feature type="domain" description="PDZ" evidence="2">
    <location>
        <begin position="260"/>
        <end position="349"/>
    </location>
</feature>
<dbReference type="InterPro" id="IPR036034">
    <property type="entry name" value="PDZ_sf"/>
</dbReference>
<gene>
    <name evidence="3" type="ORF">BN9_076430</name>
</gene>
<name>A0A024GIG9_9STRA</name>
<proteinExistence type="predicted"/>
<feature type="region of interest" description="Disordered" evidence="1">
    <location>
        <begin position="211"/>
        <end position="254"/>
    </location>
</feature>
<dbReference type="EMBL" id="CAIX01000137">
    <property type="protein sequence ID" value="CCI46688.1"/>
    <property type="molecule type" value="Genomic_DNA"/>
</dbReference>
<dbReference type="AlphaFoldDB" id="A0A024GIG9"/>
<accession>A0A024GIG9</accession>
<dbReference type="STRING" id="65357.A0A024GIG9"/>
<dbReference type="SMART" id="SM00228">
    <property type="entry name" value="PDZ"/>
    <property type="match status" value="4"/>
</dbReference>
<feature type="compositionally biased region" description="Polar residues" evidence="1">
    <location>
        <begin position="224"/>
        <end position="249"/>
    </location>
</feature>
<dbReference type="PROSITE" id="PS50106">
    <property type="entry name" value="PDZ"/>
    <property type="match status" value="3"/>
</dbReference>
<evidence type="ECO:0000313" key="3">
    <source>
        <dbReference type="EMBL" id="CCI46688.1"/>
    </source>
</evidence>